<organism evidence="2 3">
    <name type="scientific">Steinernema glaseri</name>
    <dbReference type="NCBI Taxonomy" id="37863"/>
    <lineage>
        <taxon>Eukaryota</taxon>
        <taxon>Metazoa</taxon>
        <taxon>Ecdysozoa</taxon>
        <taxon>Nematoda</taxon>
        <taxon>Chromadorea</taxon>
        <taxon>Rhabditida</taxon>
        <taxon>Tylenchina</taxon>
        <taxon>Panagrolaimomorpha</taxon>
        <taxon>Strongyloidoidea</taxon>
        <taxon>Steinernematidae</taxon>
        <taxon>Steinernema</taxon>
    </lineage>
</organism>
<feature type="region of interest" description="Disordered" evidence="1">
    <location>
        <begin position="48"/>
        <end position="81"/>
    </location>
</feature>
<dbReference type="AlphaFoldDB" id="A0A1I7ZFM9"/>
<feature type="compositionally biased region" description="Basic and acidic residues" evidence="1">
    <location>
        <begin position="1"/>
        <end position="14"/>
    </location>
</feature>
<accession>A0A1I7ZFM9</accession>
<protein>
    <submittedName>
        <fullName evidence="3">Uncharacterized protein</fullName>
    </submittedName>
</protein>
<dbReference type="Proteomes" id="UP000095287">
    <property type="component" value="Unplaced"/>
</dbReference>
<feature type="region of interest" description="Disordered" evidence="1">
    <location>
        <begin position="1"/>
        <end position="27"/>
    </location>
</feature>
<dbReference type="WBParaSite" id="L893_g25860.t1">
    <property type="protein sequence ID" value="L893_g25860.t1"/>
    <property type="gene ID" value="L893_g25860"/>
</dbReference>
<sequence>MSAECDLSKTDGGRRVPSAWNRRRSGRRTIDTTDNEIKTSFLAPKRAWDKQGLTSEGVDEDLGVSPGDVRRRPQHLGDGGVPLELTVFGRRKWSGDNLVEEGVARLVPACKWTR</sequence>
<keyword evidence="2" id="KW-1185">Reference proteome</keyword>
<proteinExistence type="predicted"/>
<evidence type="ECO:0000313" key="3">
    <source>
        <dbReference type="WBParaSite" id="L893_g25860.t1"/>
    </source>
</evidence>
<evidence type="ECO:0000256" key="1">
    <source>
        <dbReference type="SAM" id="MobiDB-lite"/>
    </source>
</evidence>
<name>A0A1I7ZFM9_9BILA</name>
<reference evidence="3" key="1">
    <citation type="submission" date="2016-11" db="UniProtKB">
        <authorList>
            <consortium name="WormBaseParasite"/>
        </authorList>
    </citation>
    <scope>IDENTIFICATION</scope>
</reference>
<evidence type="ECO:0000313" key="2">
    <source>
        <dbReference type="Proteomes" id="UP000095287"/>
    </source>
</evidence>